<evidence type="ECO:0000259" key="10">
    <source>
        <dbReference type="PROSITE" id="PS01124"/>
    </source>
</evidence>
<dbReference type="PROSITE" id="PS00041">
    <property type="entry name" value="HTH_ARAC_FAMILY_1"/>
    <property type="match status" value="1"/>
</dbReference>
<accession>A0ABY5V0D3</accession>
<dbReference type="Gene3D" id="1.10.10.60">
    <property type="entry name" value="Homeodomain-like"/>
    <property type="match status" value="2"/>
</dbReference>
<dbReference type="InterPro" id="IPR036890">
    <property type="entry name" value="HATPase_C_sf"/>
</dbReference>
<evidence type="ECO:0000256" key="9">
    <source>
        <dbReference type="SAM" id="Phobius"/>
    </source>
</evidence>
<organism evidence="13 14">
    <name type="scientific">Alistipes ihumii AP11</name>
    <dbReference type="NCBI Taxonomy" id="1211813"/>
    <lineage>
        <taxon>Bacteria</taxon>
        <taxon>Pseudomonadati</taxon>
        <taxon>Bacteroidota</taxon>
        <taxon>Bacteroidia</taxon>
        <taxon>Bacteroidales</taxon>
        <taxon>Rikenellaceae</taxon>
        <taxon>Alistipes</taxon>
    </lineage>
</organism>
<sequence length="594" mass="67528">METDMWILATSSSLADADLPWINPIAIAVAVLLIITAAYFVVKAHIDKKLAKEREAMIRSQQEQELKTAQNKIRFLTNVSQQLFTPLTLIYAPVNELLRRTRDSRDPVPTHDAYCLSEIERNSLRLIRLIEQQLDYEKLDQGQLTLQIGPSDIIPRIRNVINGFNRISGEKNIDIHLDCPYDSLVLPVDSDKLEKIAANLIGHTLKNIRPNATVWIELRVTVEPDSIFGLKGIHDKYLQINIIDNGSLLSEENLSHLFERYRRAGKEEIQNEFGIDLHYVKKLTELHGGRVIARRRQTEGTVYSVILPADRYDKSSHPNSAPDSSLPALNPPQPPAEDDREGKTPDRTILVAVDDPELGLFLRTILMQSCRIVTATDGQQAYEKTEEIRPNLIVCDLSPASRMFDLCRKMKGNDHTARIPVILLLSQTETDGQIAGYDSGADICLPKPFKAELLASIVENRLEKEPQKEKISQTVAEEKPESPDRNDLHPLDQKFMEKLYKFIEENLSDQDLSVNTLGKNLGFSRTSFYRKIKQLTGQTPNDFLRIYRLNRSAELIREGQFPLNEIAEMTGFGTHSHFSTCFKKHFGISPRNFK</sequence>
<dbReference type="PROSITE" id="PS01124">
    <property type="entry name" value="HTH_ARAC_FAMILY_2"/>
    <property type="match status" value="1"/>
</dbReference>
<dbReference type="InterPro" id="IPR003661">
    <property type="entry name" value="HisK_dim/P_dom"/>
</dbReference>
<keyword evidence="4" id="KW-0805">Transcription regulation</keyword>
<feature type="transmembrane region" description="Helical" evidence="9">
    <location>
        <begin position="20"/>
        <end position="42"/>
    </location>
</feature>
<keyword evidence="9" id="KW-1133">Transmembrane helix</keyword>
<keyword evidence="3 7" id="KW-0597">Phosphoprotein</keyword>
<dbReference type="InterPro" id="IPR018062">
    <property type="entry name" value="HTH_AraC-typ_CS"/>
</dbReference>
<dbReference type="PRINTS" id="PR00032">
    <property type="entry name" value="HTHARAC"/>
</dbReference>
<dbReference type="Pfam" id="PF00072">
    <property type="entry name" value="Response_reg"/>
    <property type="match status" value="1"/>
</dbReference>
<protein>
    <recommendedName>
        <fullName evidence="2">histidine kinase</fullName>
        <ecNumber evidence="2">2.7.13.3</ecNumber>
    </recommendedName>
</protein>
<dbReference type="InterPro" id="IPR018060">
    <property type="entry name" value="HTH_AraC"/>
</dbReference>
<dbReference type="EC" id="2.7.13.3" evidence="2"/>
<dbReference type="InterPro" id="IPR036097">
    <property type="entry name" value="HisK_dim/P_sf"/>
</dbReference>
<evidence type="ECO:0000256" key="7">
    <source>
        <dbReference type="PROSITE-ProRule" id="PRU00169"/>
    </source>
</evidence>
<comment type="catalytic activity">
    <reaction evidence="1">
        <text>ATP + protein L-histidine = ADP + protein N-phospho-L-histidine.</text>
        <dbReference type="EC" id="2.7.13.3"/>
    </reaction>
</comment>
<name>A0ABY5V0D3_9BACT</name>
<feature type="domain" description="Histidine kinase" evidence="11">
    <location>
        <begin position="78"/>
        <end position="311"/>
    </location>
</feature>
<dbReference type="PANTHER" id="PTHR43547">
    <property type="entry name" value="TWO-COMPONENT HISTIDINE KINASE"/>
    <property type="match status" value="1"/>
</dbReference>
<evidence type="ECO:0000256" key="2">
    <source>
        <dbReference type="ARBA" id="ARBA00012438"/>
    </source>
</evidence>
<dbReference type="InterPro" id="IPR020449">
    <property type="entry name" value="Tscrpt_reg_AraC-type_HTH"/>
</dbReference>
<dbReference type="Pfam" id="PF02518">
    <property type="entry name" value="HATPase_c"/>
    <property type="match status" value="1"/>
</dbReference>
<dbReference type="SMART" id="SM00342">
    <property type="entry name" value="HTH_ARAC"/>
    <property type="match status" value="1"/>
</dbReference>
<feature type="domain" description="HTH araC/xylS-type" evidence="10">
    <location>
        <begin position="497"/>
        <end position="594"/>
    </location>
</feature>
<dbReference type="Pfam" id="PF12833">
    <property type="entry name" value="HTH_18"/>
    <property type="match status" value="1"/>
</dbReference>
<dbReference type="InterPro" id="IPR005467">
    <property type="entry name" value="His_kinase_dom"/>
</dbReference>
<dbReference type="InterPro" id="IPR011006">
    <property type="entry name" value="CheY-like_superfamily"/>
</dbReference>
<dbReference type="InterPro" id="IPR001789">
    <property type="entry name" value="Sig_transdc_resp-reg_receiver"/>
</dbReference>
<evidence type="ECO:0000256" key="6">
    <source>
        <dbReference type="ARBA" id="ARBA00023163"/>
    </source>
</evidence>
<dbReference type="GeneID" id="82890575"/>
<dbReference type="SMART" id="SM00448">
    <property type="entry name" value="REC"/>
    <property type="match status" value="1"/>
</dbReference>
<dbReference type="PANTHER" id="PTHR43547:SF2">
    <property type="entry name" value="HYBRID SIGNAL TRANSDUCTION HISTIDINE KINASE C"/>
    <property type="match status" value="1"/>
</dbReference>
<dbReference type="Gene3D" id="1.10.287.130">
    <property type="match status" value="1"/>
</dbReference>
<dbReference type="CDD" id="cd00075">
    <property type="entry name" value="HATPase"/>
    <property type="match status" value="1"/>
</dbReference>
<evidence type="ECO:0000256" key="4">
    <source>
        <dbReference type="ARBA" id="ARBA00023015"/>
    </source>
</evidence>
<evidence type="ECO:0000256" key="1">
    <source>
        <dbReference type="ARBA" id="ARBA00000085"/>
    </source>
</evidence>
<dbReference type="SMART" id="SM00388">
    <property type="entry name" value="HisKA"/>
    <property type="match status" value="1"/>
</dbReference>
<evidence type="ECO:0000313" key="13">
    <source>
        <dbReference type="EMBL" id="UWN57675.1"/>
    </source>
</evidence>
<evidence type="ECO:0000256" key="5">
    <source>
        <dbReference type="ARBA" id="ARBA00023125"/>
    </source>
</evidence>
<evidence type="ECO:0000256" key="8">
    <source>
        <dbReference type="SAM" id="MobiDB-lite"/>
    </source>
</evidence>
<dbReference type="Pfam" id="PF00512">
    <property type="entry name" value="HisKA"/>
    <property type="match status" value="1"/>
</dbReference>
<dbReference type="SUPFAM" id="SSF46689">
    <property type="entry name" value="Homeodomain-like"/>
    <property type="match status" value="2"/>
</dbReference>
<evidence type="ECO:0000259" key="12">
    <source>
        <dbReference type="PROSITE" id="PS50110"/>
    </source>
</evidence>
<dbReference type="SUPFAM" id="SSF47384">
    <property type="entry name" value="Homodimeric domain of signal transducing histidine kinase"/>
    <property type="match status" value="1"/>
</dbReference>
<proteinExistence type="predicted"/>
<dbReference type="PROSITE" id="PS50109">
    <property type="entry name" value="HIS_KIN"/>
    <property type="match status" value="1"/>
</dbReference>
<feature type="modified residue" description="4-aspartylphosphate" evidence="7">
    <location>
        <position position="396"/>
    </location>
</feature>
<dbReference type="CDD" id="cd00082">
    <property type="entry name" value="HisKA"/>
    <property type="match status" value="1"/>
</dbReference>
<keyword evidence="14" id="KW-1185">Reference proteome</keyword>
<dbReference type="Proteomes" id="UP001059295">
    <property type="component" value="Chromosome"/>
</dbReference>
<keyword evidence="9" id="KW-0812">Transmembrane</keyword>
<evidence type="ECO:0000256" key="3">
    <source>
        <dbReference type="ARBA" id="ARBA00022553"/>
    </source>
</evidence>
<keyword evidence="6" id="KW-0804">Transcription</keyword>
<evidence type="ECO:0000313" key="14">
    <source>
        <dbReference type="Proteomes" id="UP001059295"/>
    </source>
</evidence>
<dbReference type="SUPFAM" id="SSF52172">
    <property type="entry name" value="CheY-like"/>
    <property type="match status" value="1"/>
</dbReference>
<dbReference type="Gene3D" id="3.40.50.2300">
    <property type="match status" value="1"/>
</dbReference>
<dbReference type="SMART" id="SM00387">
    <property type="entry name" value="HATPase_c"/>
    <property type="match status" value="1"/>
</dbReference>
<dbReference type="PROSITE" id="PS50110">
    <property type="entry name" value="RESPONSE_REGULATORY"/>
    <property type="match status" value="1"/>
</dbReference>
<keyword evidence="5" id="KW-0238">DNA-binding</keyword>
<dbReference type="SUPFAM" id="SSF55874">
    <property type="entry name" value="ATPase domain of HSP90 chaperone/DNA topoisomerase II/histidine kinase"/>
    <property type="match status" value="1"/>
</dbReference>
<keyword evidence="9" id="KW-0472">Membrane</keyword>
<feature type="region of interest" description="Disordered" evidence="8">
    <location>
        <begin position="465"/>
        <end position="489"/>
    </location>
</feature>
<evidence type="ECO:0000259" key="11">
    <source>
        <dbReference type="PROSITE" id="PS50109"/>
    </source>
</evidence>
<dbReference type="RefSeq" id="WP_019244906.1">
    <property type="nucleotide sequence ID" value="NZ_CAPH01000004.1"/>
</dbReference>
<dbReference type="EMBL" id="CP102294">
    <property type="protein sequence ID" value="UWN57675.1"/>
    <property type="molecule type" value="Genomic_DNA"/>
</dbReference>
<feature type="domain" description="Response regulatory" evidence="12">
    <location>
        <begin position="348"/>
        <end position="462"/>
    </location>
</feature>
<feature type="region of interest" description="Disordered" evidence="8">
    <location>
        <begin position="313"/>
        <end position="345"/>
    </location>
</feature>
<gene>
    <name evidence="13" type="ORF">NQ491_02535</name>
</gene>
<dbReference type="Gene3D" id="3.30.565.10">
    <property type="entry name" value="Histidine kinase-like ATPase, C-terminal domain"/>
    <property type="match status" value="1"/>
</dbReference>
<dbReference type="InterPro" id="IPR003594">
    <property type="entry name" value="HATPase_dom"/>
</dbReference>
<reference evidence="13" key="1">
    <citation type="journal article" date="2022" name="Cell">
        <title>Design, construction, and in vivo augmentation of a complex gut microbiome.</title>
        <authorList>
            <person name="Cheng A.G."/>
            <person name="Ho P.Y."/>
            <person name="Aranda-Diaz A."/>
            <person name="Jain S."/>
            <person name="Yu F.B."/>
            <person name="Meng X."/>
            <person name="Wang M."/>
            <person name="Iakiviak M."/>
            <person name="Nagashima K."/>
            <person name="Zhao A."/>
            <person name="Murugkar P."/>
            <person name="Patil A."/>
            <person name="Atabakhsh K."/>
            <person name="Weakley A."/>
            <person name="Yan J."/>
            <person name="Brumbaugh A.R."/>
            <person name="Higginbottom S."/>
            <person name="Dimas A."/>
            <person name="Shiver A.L."/>
            <person name="Deutschbauer A."/>
            <person name="Neff N."/>
            <person name="Sonnenburg J.L."/>
            <person name="Huang K.C."/>
            <person name="Fischbach M.A."/>
        </authorList>
    </citation>
    <scope>NUCLEOTIDE SEQUENCE</scope>
    <source>
        <strain evidence="13">AP11</strain>
    </source>
</reference>
<dbReference type="InterPro" id="IPR009057">
    <property type="entry name" value="Homeodomain-like_sf"/>
</dbReference>